<proteinExistence type="predicted"/>
<sequence length="112" mass="12915">MCFLNICSHALSIWQGLHLSGSLVNVALYMSAICRNEVMLKFLRWGKKTLFGLKGLVAFHFHHENDTYCMDFKPLLFNLGILYFTVLKICCFINEKTVVLHNNHFSNSCVKL</sequence>
<protein>
    <submittedName>
        <fullName evidence="1">Uncharacterized protein</fullName>
    </submittedName>
</protein>
<organism evidence="1">
    <name type="scientific">Cacopsylla melanoneura</name>
    <dbReference type="NCBI Taxonomy" id="428564"/>
    <lineage>
        <taxon>Eukaryota</taxon>
        <taxon>Metazoa</taxon>
        <taxon>Ecdysozoa</taxon>
        <taxon>Arthropoda</taxon>
        <taxon>Hexapoda</taxon>
        <taxon>Insecta</taxon>
        <taxon>Pterygota</taxon>
        <taxon>Neoptera</taxon>
        <taxon>Paraneoptera</taxon>
        <taxon>Hemiptera</taxon>
        <taxon>Sternorrhyncha</taxon>
        <taxon>Psylloidea</taxon>
        <taxon>Psyllidae</taxon>
        <taxon>Psyllinae</taxon>
        <taxon>Cacopsylla</taxon>
    </lineage>
</organism>
<name>A0A8D8VSQ3_9HEMI</name>
<accession>A0A8D8VSQ3</accession>
<evidence type="ECO:0000313" key="1">
    <source>
        <dbReference type="EMBL" id="CAG6632255.1"/>
    </source>
</evidence>
<reference evidence="1" key="1">
    <citation type="submission" date="2021-05" db="EMBL/GenBank/DDBJ databases">
        <authorList>
            <person name="Alioto T."/>
            <person name="Alioto T."/>
            <person name="Gomez Garrido J."/>
        </authorList>
    </citation>
    <scope>NUCLEOTIDE SEQUENCE</scope>
</reference>
<dbReference type="AlphaFoldDB" id="A0A8D8VSQ3"/>
<dbReference type="EMBL" id="HBUF01079140">
    <property type="protein sequence ID" value="CAG6632255.1"/>
    <property type="molecule type" value="Transcribed_RNA"/>
</dbReference>